<keyword evidence="3" id="KW-0560">Oxidoreductase</keyword>
<feature type="domain" description="Enoyl reductase (ER)" evidence="6">
    <location>
        <begin position="18"/>
        <end position="371"/>
    </location>
</feature>
<dbReference type="Pfam" id="PF00107">
    <property type="entry name" value="ADH_zinc_N"/>
    <property type="match status" value="1"/>
</dbReference>
<dbReference type="SUPFAM" id="SSF50129">
    <property type="entry name" value="GroES-like"/>
    <property type="match status" value="2"/>
</dbReference>
<dbReference type="PROSITE" id="PS00059">
    <property type="entry name" value="ADH_ZINC"/>
    <property type="match status" value="1"/>
</dbReference>
<dbReference type="Gene3D" id="3.90.180.10">
    <property type="entry name" value="Medium-chain alcohol dehydrogenases, catalytic domain"/>
    <property type="match status" value="1"/>
</dbReference>
<dbReference type="CDD" id="cd08279">
    <property type="entry name" value="Zn_ADH_class_III"/>
    <property type="match status" value="1"/>
</dbReference>
<dbReference type="InterPro" id="IPR020843">
    <property type="entry name" value="ER"/>
</dbReference>
<evidence type="ECO:0000313" key="7">
    <source>
        <dbReference type="EMBL" id="MFC5478814.1"/>
    </source>
</evidence>
<dbReference type="RefSeq" id="WP_379755197.1">
    <property type="nucleotide sequence ID" value="NZ_JBHSMR010000013.1"/>
</dbReference>
<dbReference type="Pfam" id="PF08240">
    <property type="entry name" value="ADH_N"/>
    <property type="match status" value="1"/>
</dbReference>
<keyword evidence="2 5" id="KW-0862">Zinc</keyword>
<comment type="cofactor">
    <cofactor evidence="5">
        <name>Zn(2+)</name>
        <dbReference type="ChEBI" id="CHEBI:29105"/>
    </cofactor>
</comment>
<comment type="caution">
    <text evidence="7">The sequence shown here is derived from an EMBL/GenBank/DDBJ whole genome shotgun (WGS) entry which is preliminary data.</text>
</comment>
<keyword evidence="8" id="KW-1185">Reference proteome</keyword>
<evidence type="ECO:0000256" key="5">
    <source>
        <dbReference type="RuleBase" id="RU361277"/>
    </source>
</evidence>
<evidence type="ECO:0000256" key="3">
    <source>
        <dbReference type="ARBA" id="ARBA00023002"/>
    </source>
</evidence>
<dbReference type="SUPFAM" id="SSF51735">
    <property type="entry name" value="NAD(P)-binding Rossmann-fold domains"/>
    <property type="match status" value="1"/>
</dbReference>
<dbReference type="PANTHER" id="PTHR43880:SF12">
    <property type="entry name" value="ALCOHOL DEHYDROGENASE CLASS-3"/>
    <property type="match status" value="1"/>
</dbReference>
<name>A0ABW0MKP6_9BURK</name>
<proteinExistence type="inferred from homology"/>
<dbReference type="InterPro" id="IPR002328">
    <property type="entry name" value="ADH_Zn_CS"/>
</dbReference>
<gene>
    <name evidence="7" type="ORF">ACFPQ5_11465</name>
</gene>
<dbReference type="InterPro" id="IPR011032">
    <property type="entry name" value="GroES-like_sf"/>
</dbReference>
<evidence type="ECO:0000256" key="1">
    <source>
        <dbReference type="ARBA" id="ARBA00022723"/>
    </source>
</evidence>
<dbReference type="SMART" id="SM00829">
    <property type="entry name" value="PKS_ER"/>
    <property type="match status" value="1"/>
</dbReference>
<dbReference type="Proteomes" id="UP001596101">
    <property type="component" value="Unassembled WGS sequence"/>
</dbReference>
<dbReference type="InterPro" id="IPR036291">
    <property type="entry name" value="NAD(P)-bd_dom_sf"/>
</dbReference>
<dbReference type="InterPro" id="IPR013154">
    <property type="entry name" value="ADH-like_N"/>
</dbReference>
<evidence type="ECO:0000313" key="8">
    <source>
        <dbReference type="Proteomes" id="UP001596101"/>
    </source>
</evidence>
<dbReference type="Gene3D" id="3.40.50.720">
    <property type="entry name" value="NAD(P)-binding Rossmann-like Domain"/>
    <property type="match status" value="1"/>
</dbReference>
<dbReference type="InterPro" id="IPR013149">
    <property type="entry name" value="ADH-like_C"/>
</dbReference>
<keyword evidence="1 5" id="KW-0479">Metal-binding</keyword>
<organism evidence="7 8">
    <name type="scientific">Massilia suwonensis</name>
    <dbReference type="NCBI Taxonomy" id="648895"/>
    <lineage>
        <taxon>Bacteria</taxon>
        <taxon>Pseudomonadati</taxon>
        <taxon>Pseudomonadota</taxon>
        <taxon>Betaproteobacteria</taxon>
        <taxon>Burkholderiales</taxon>
        <taxon>Oxalobacteraceae</taxon>
        <taxon>Telluria group</taxon>
        <taxon>Massilia</taxon>
    </lineage>
</organism>
<evidence type="ECO:0000259" key="6">
    <source>
        <dbReference type="SMART" id="SM00829"/>
    </source>
</evidence>
<keyword evidence="4" id="KW-0520">NAD</keyword>
<dbReference type="EMBL" id="JBHSMR010000013">
    <property type="protein sequence ID" value="MFC5478814.1"/>
    <property type="molecule type" value="Genomic_DNA"/>
</dbReference>
<accession>A0ABW0MKP6</accession>
<evidence type="ECO:0000256" key="4">
    <source>
        <dbReference type="ARBA" id="ARBA00023027"/>
    </source>
</evidence>
<protein>
    <submittedName>
        <fullName evidence="7">Zinc-binding dehydrogenase</fullName>
    </submittedName>
</protein>
<sequence length="373" mass="38869">MTDTKYQRAKAVISRAAGAPVVVEEIEVEFPRRGEVMIRMAACGVCHSDLSATNGTIPMPAPLVLGHEGAGVVVALGEGVTGFALGDHVLSSFVSMCGKCRYCQTGRPQLCDQAAKAAISLPDGSVRTRGLDGQPLHVFSGCGVMAEYATMHVDNVVRIDADVPLDRACLVGCGVMTGVGAAVNTAKVEAGSIAVVFGCGGVGLNAIQGCRIAGAAMIVAVDMSDAKLELAREFGATHTLNAATPDLVKAVRKLTGGGADYAFECVGKGDIVAQAYGVLAKGGKAMAVGVAAPKDSTTIRTGSLTFDEKTLTGSYFGSARPRQDFPRLLALYRDKRLKLDELVTRRYRIEEAPQAFADLAEGRNARGVIVFGE</sequence>
<evidence type="ECO:0000256" key="2">
    <source>
        <dbReference type="ARBA" id="ARBA00022833"/>
    </source>
</evidence>
<dbReference type="PANTHER" id="PTHR43880">
    <property type="entry name" value="ALCOHOL DEHYDROGENASE"/>
    <property type="match status" value="1"/>
</dbReference>
<reference evidence="8" key="1">
    <citation type="journal article" date="2019" name="Int. J. Syst. Evol. Microbiol.">
        <title>The Global Catalogue of Microorganisms (GCM) 10K type strain sequencing project: providing services to taxonomists for standard genome sequencing and annotation.</title>
        <authorList>
            <consortium name="The Broad Institute Genomics Platform"/>
            <consortium name="The Broad Institute Genome Sequencing Center for Infectious Disease"/>
            <person name="Wu L."/>
            <person name="Ma J."/>
        </authorList>
    </citation>
    <scope>NUCLEOTIDE SEQUENCE [LARGE SCALE GENOMIC DNA]</scope>
    <source>
        <strain evidence="8">CCUG 43111</strain>
    </source>
</reference>
<comment type="similarity">
    <text evidence="5">Belongs to the zinc-containing alcohol dehydrogenase family.</text>
</comment>